<dbReference type="EMBL" id="JAQQLF010000004">
    <property type="protein sequence ID" value="MDC7716279.1"/>
    <property type="molecule type" value="Genomic_DNA"/>
</dbReference>
<dbReference type="InterPro" id="IPR051453">
    <property type="entry name" value="MBL_Glyoxalase_II"/>
</dbReference>
<gene>
    <name evidence="6" type="ORF">PQU95_03465</name>
</gene>
<keyword evidence="3" id="KW-0378">Hydrolase</keyword>
<dbReference type="InterPro" id="IPR001279">
    <property type="entry name" value="Metallo-B-lactamas"/>
</dbReference>
<dbReference type="Pfam" id="PF00753">
    <property type="entry name" value="Lactamase_B"/>
    <property type="match status" value="1"/>
</dbReference>
<evidence type="ECO:0000256" key="1">
    <source>
        <dbReference type="ARBA" id="ARBA00001947"/>
    </source>
</evidence>
<evidence type="ECO:0000256" key="2">
    <source>
        <dbReference type="ARBA" id="ARBA00022723"/>
    </source>
</evidence>
<dbReference type="SMART" id="SM00849">
    <property type="entry name" value="Lactamase_B"/>
    <property type="match status" value="1"/>
</dbReference>
<evidence type="ECO:0000256" key="3">
    <source>
        <dbReference type="ARBA" id="ARBA00022801"/>
    </source>
</evidence>
<evidence type="ECO:0000313" key="7">
    <source>
        <dbReference type="Proteomes" id="UP001219956"/>
    </source>
</evidence>
<proteinExistence type="predicted"/>
<comment type="cofactor">
    <cofactor evidence="1">
        <name>Zn(2+)</name>
        <dbReference type="ChEBI" id="CHEBI:29105"/>
    </cofactor>
</comment>
<dbReference type="Gene3D" id="3.60.15.10">
    <property type="entry name" value="Ribonuclease Z/Hydroxyacylglutathione hydrolase-like"/>
    <property type="match status" value="1"/>
</dbReference>
<keyword evidence="4" id="KW-0862">Zinc</keyword>
<name>A0ABT5IUM5_9NEIS</name>
<dbReference type="PANTHER" id="PTHR46233">
    <property type="entry name" value="HYDROXYACYLGLUTATHIONE HYDROLASE GLOC"/>
    <property type="match status" value="1"/>
</dbReference>
<comment type="caution">
    <text evidence="6">The sequence shown here is derived from an EMBL/GenBank/DDBJ whole genome shotgun (WGS) entry which is preliminary data.</text>
</comment>
<dbReference type="Proteomes" id="UP001219956">
    <property type="component" value="Unassembled WGS sequence"/>
</dbReference>
<evidence type="ECO:0000256" key="4">
    <source>
        <dbReference type="ARBA" id="ARBA00022833"/>
    </source>
</evidence>
<reference evidence="6 7" key="1">
    <citation type="submission" date="2023-01" db="EMBL/GenBank/DDBJ databases">
        <title>Novel species of the genus Vogesella isolated from rivers.</title>
        <authorList>
            <person name="Lu H."/>
        </authorList>
    </citation>
    <scope>NUCLEOTIDE SEQUENCE [LARGE SCALE GENOMIC DNA]</scope>
    <source>
        <strain evidence="6 7">DC21W</strain>
    </source>
</reference>
<dbReference type="SUPFAM" id="SSF56281">
    <property type="entry name" value="Metallo-hydrolase/oxidoreductase"/>
    <property type="match status" value="1"/>
</dbReference>
<keyword evidence="2" id="KW-0479">Metal-binding</keyword>
<dbReference type="InterPro" id="IPR036866">
    <property type="entry name" value="RibonucZ/Hydroxyglut_hydro"/>
</dbReference>
<dbReference type="PANTHER" id="PTHR46233:SF3">
    <property type="entry name" value="HYDROXYACYLGLUTATHIONE HYDROLASE GLOC"/>
    <property type="match status" value="1"/>
</dbReference>
<organism evidence="6 7">
    <name type="scientific">Vogesella aquatica</name>
    <dbReference type="NCBI Taxonomy" id="2984206"/>
    <lineage>
        <taxon>Bacteria</taxon>
        <taxon>Pseudomonadati</taxon>
        <taxon>Pseudomonadota</taxon>
        <taxon>Betaproteobacteria</taxon>
        <taxon>Neisseriales</taxon>
        <taxon>Chromobacteriaceae</taxon>
        <taxon>Vogesella</taxon>
    </lineage>
</organism>
<accession>A0ABT5IUM5</accession>
<protein>
    <submittedName>
        <fullName evidence="6">MBL fold metallo-hydrolase</fullName>
    </submittedName>
</protein>
<feature type="domain" description="Metallo-beta-lactamase" evidence="5">
    <location>
        <begin position="14"/>
        <end position="194"/>
    </location>
</feature>
<sequence length="216" mass="23272">MSLQLKVIPVTPFQQNCSVIWCDETAQAAVVDAGGDIGRIRAFLDAQGLTVVKLLLTHGHIDHAGGARELADALGVAIEGPHPAESFWLDQLPSQGTMFGFPRAEPLTPERWLHEGDSVGVGNQLLDVLHCPGHTPGHVVFVSRAANVCIVGDVLFQGSIGRTDFPMGNHEQLIDAIRSKLFALPDDMTVVPGHGPFTTIGNERRSNPFVADRRYG</sequence>
<dbReference type="RefSeq" id="WP_272750705.1">
    <property type="nucleotide sequence ID" value="NZ_JAQQLF010000004.1"/>
</dbReference>
<keyword evidence="7" id="KW-1185">Reference proteome</keyword>
<evidence type="ECO:0000313" key="6">
    <source>
        <dbReference type="EMBL" id="MDC7716279.1"/>
    </source>
</evidence>
<dbReference type="CDD" id="cd07737">
    <property type="entry name" value="YcbL-like_MBL-fold"/>
    <property type="match status" value="1"/>
</dbReference>
<evidence type="ECO:0000259" key="5">
    <source>
        <dbReference type="SMART" id="SM00849"/>
    </source>
</evidence>